<dbReference type="Proteomes" id="UP000609849">
    <property type="component" value="Unassembled WGS sequence"/>
</dbReference>
<evidence type="ECO:0000313" key="3">
    <source>
        <dbReference type="EMBL" id="MBC5997333.1"/>
    </source>
</evidence>
<feature type="domain" description="LarA-like N-terminal" evidence="1">
    <location>
        <begin position="8"/>
        <end position="208"/>
    </location>
</feature>
<dbReference type="RefSeq" id="WP_153925010.1">
    <property type="nucleotide sequence ID" value="NZ_JACRWE010000004.1"/>
</dbReference>
<dbReference type="PANTHER" id="PTHR33171">
    <property type="entry name" value="LAR_N DOMAIN-CONTAINING PROTEIN"/>
    <property type="match status" value="1"/>
</dbReference>
<evidence type="ECO:0000313" key="4">
    <source>
        <dbReference type="Proteomes" id="UP000609849"/>
    </source>
</evidence>
<dbReference type="InterPro" id="IPR018657">
    <property type="entry name" value="LarA-like_N"/>
</dbReference>
<dbReference type="InterPro" id="IPR048520">
    <property type="entry name" value="LarA_C"/>
</dbReference>
<comment type="caution">
    <text evidence="3">The sequence shown here is derived from an EMBL/GenBank/DDBJ whole genome shotgun (WGS) entry which is preliminary data.</text>
</comment>
<dbReference type="Pfam" id="PF21113">
    <property type="entry name" value="LarA_C"/>
    <property type="match status" value="1"/>
</dbReference>
<feature type="domain" description="Lactate racemase C-terminal" evidence="2">
    <location>
        <begin position="281"/>
        <end position="420"/>
    </location>
</feature>
<dbReference type="NCBIfam" id="NF033504">
    <property type="entry name" value="Ni_dep_LarA"/>
    <property type="match status" value="1"/>
</dbReference>
<dbReference type="EMBL" id="JACRWE010000004">
    <property type="protein sequence ID" value="MBC5997333.1"/>
    <property type="molecule type" value="Genomic_DNA"/>
</dbReference>
<accession>A0ABR7JQY9</accession>
<keyword evidence="4" id="KW-1185">Reference proteome</keyword>
<gene>
    <name evidence="3" type="primary">larA</name>
    <name evidence="3" type="ORF">H8923_11205</name>
</gene>
<protein>
    <submittedName>
        <fullName evidence="3">Nickel-dependent lactate racemase</fullName>
    </submittedName>
</protein>
<reference evidence="3 4" key="1">
    <citation type="submission" date="2020-08" db="EMBL/GenBank/DDBJ databases">
        <authorList>
            <person name="Liu C."/>
            <person name="Sun Q."/>
        </authorList>
    </citation>
    <scope>NUCLEOTIDE SEQUENCE [LARGE SCALE GENOMIC DNA]</scope>
    <source>
        <strain evidence="3 4">NSJ-18</strain>
    </source>
</reference>
<dbReference type="Pfam" id="PF09861">
    <property type="entry name" value="Lar_N"/>
    <property type="match status" value="1"/>
</dbReference>
<dbReference type="PANTHER" id="PTHR33171:SF17">
    <property type="entry name" value="LARA-LIKE N-TERMINAL DOMAIN-CONTAINING PROTEIN"/>
    <property type="match status" value="1"/>
</dbReference>
<dbReference type="InterPro" id="IPR048068">
    <property type="entry name" value="LarA-like"/>
</dbReference>
<dbReference type="Gene3D" id="3.90.226.30">
    <property type="match status" value="1"/>
</dbReference>
<proteinExistence type="predicted"/>
<dbReference type="InterPro" id="IPR047926">
    <property type="entry name" value="Ni_dep_LarA"/>
</dbReference>
<evidence type="ECO:0000259" key="2">
    <source>
        <dbReference type="Pfam" id="PF21113"/>
    </source>
</evidence>
<organism evidence="3 4">
    <name type="scientific">Romboutsia faecis</name>
    <dbReference type="NCBI Taxonomy" id="2764597"/>
    <lineage>
        <taxon>Bacteria</taxon>
        <taxon>Bacillati</taxon>
        <taxon>Bacillota</taxon>
        <taxon>Clostridia</taxon>
        <taxon>Peptostreptococcales</taxon>
        <taxon>Peptostreptococcaceae</taxon>
        <taxon>Romboutsia</taxon>
    </lineage>
</organism>
<sequence length="428" mass="48298">MGECSFKYGNDKLNTFIKDEHVIQTLKPQQVEKIKYIEDEVYRVLDNPIGTMPLKDIVKQGEKVAIIVSDITRVWMKSNKFVIHIVNYLSELGIKDEDIFVVIALGGHRKSTKEEMIAIVGEEVINRIKVYDHECEDKEELVYLGESSKKTPIYLNKRVYEADRVILTGGVVFHIFAGFGGGAKSILPGVVGIETIQANHRLSFNPGKSSGLNLNAGPNRVEGNPLREDMNEVCKIVNPDFLFNAILDTDGDFIKFVAGHYYDAWYEGCMFIRNLYGVRVKNQADIIVASAGGYPKDINLYQTIKTMDNALYGGKENSVLILLSECRDGLGADEFADWFKYKTLEDMEKALKENFTVPGYAAYKTAYTARYRKVILLSDIDDNIIKDFNMIPCHNLDDAMNMAYEICKEENPKVILMPYGGNTLPISI</sequence>
<dbReference type="InterPro" id="IPR043166">
    <property type="entry name" value="LarA-like_C"/>
</dbReference>
<name>A0ABR7JQY9_9FIRM</name>
<dbReference type="Gene3D" id="3.40.50.11440">
    <property type="match status" value="1"/>
</dbReference>
<evidence type="ECO:0000259" key="1">
    <source>
        <dbReference type="Pfam" id="PF09861"/>
    </source>
</evidence>